<organism evidence="2 3">
    <name type="scientific">Tepidimonas fonticaldi</name>
    <dbReference type="NCBI Taxonomy" id="1101373"/>
    <lineage>
        <taxon>Bacteria</taxon>
        <taxon>Pseudomonadati</taxon>
        <taxon>Pseudomonadota</taxon>
        <taxon>Betaproteobacteria</taxon>
        <taxon>Burkholderiales</taxon>
        <taxon>Tepidimonas</taxon>
    </lineage>
</organism>
<dbReference type="Proteomes" id="UP000316388">
    <property type="component" value="Unassembled WGS sequence"/>
</dbReference>
<keyword evidence="1" id="KW-1133">Transmembrane helix</keyword>
<proteinExistence type="predicted"/>
<feature type="transmembrane region" description="Helical" evidence="1">
    <location>
        <begin position="20"/>
        <end position="38"/>
    </location>
</feature>
<reference evidence="2 3" key="1">
    <citation type="submission" date="2019-07" db="EMBL/GenBank/DDBJ databases">
        <title>Tepidimonas fonticaldi AT-A2 draft genome.</title>
        <authorList>
            <person name="Da Costa M.S."/>
            <person name="Froufe H.J.C."/>
            <person name="Egas C."/>
            <person name="Albuquerque L."/>
        </authorList>
    </citation>
    <scope>NUCLEOTIDE SEQUENCE [LARGE SCALE GENOMIC DNA]</scope>
    <source>
        <strain evidence="2 3">AT-A2</strain>
    </source>
</reference>
<dbReference type="EMBL" id="VJOO01000004">
    <property type="protein sequence ID" value="TSE37717.1"/>
    <property type="molecule type" value="Genomic_DNA"/>
</dbReference>
<name>A0A554XPI3_9BURK</name>
<protein>
    <submittedName>
        <fullName evidence="2">Uncharacterized protein</fullName>
    </submittedName>
</protein>
<evidence type="ECO:0000313" key="2">
    <source>
        <dbReference type="EMBL" id="TSE37717.1"/>
    </source>
</evidence>
<evidence type="ECO:0000313" key="3">
    <source>
        <dbReference type="Proteomes" id="UP000316388"/>
    </source>
</evidence>
<gene>
    <name evidence="2" type="ORF">Tfont_00715</name>
</gene>
<keyword evidence="1" id="KW-0812">Transmembrane</keyword>
<dbReference type="RefSeq" id="WP_185974469.1">
    <property type="nucleotide sequence ID" value="NZ_VJOO01000004.1"/>
</dbReference>
<sequence length="54" mass="5920">MSFAAPSPQSRPVLRPVLHLAGWGVALGACAAVFAWYLEPDFLLTLADRLWSCF</sequence>
<keyword evidence="1" id="KW-0472">Membrane</keyword>
<comment type="caution">
    <text evidence="2">The sequence shown here is derived from an EMBL/GenBank/DDBJ whole genome shotgun (WGS) entry which is preliminary data.</text>
</comment>
<dbReference type="AlphaFoldDB" id="A0A554XPI3"/>
<accession>A0A554XPI3</accession>
<evidence type="ECO:0000256" key="1">
    <source>
        <dbReference type="SAM" id="Phobius"/>
    </source>
</evidence>